<dbReference type="Pfam" id="PF00390">
    <property type="entry name" value="malic"/>
    <property type="match status" value="1"/>
</dbReference>
<dbReference type="InterPro" id="IPR037062">
    <property type="entry name" value="Malic_N_dom_sf"/>
</dbReference>
<keyword evidence="1" id="KW-0520">NAD</keyword>
<gene>
    <name evidence="3" type="primary">MAE1</name>
    <name evidence="3" type="ORF">LshimejAT787_0202540</name>
</gene>
<dbReference type="GO" id="GO:0006108">
    <property type="term" value="P:malate metabolic process"/>
    <property type="evidence" value="ECO:0007669"/>
    <property type="project" value="TreeGrafter"/>
</dbReference>
<dbReference type="InterPro" id="IPR012301">
    <property type="entry name" value="Malic_N_dom"/>
</dbReference>
<protein>
    <submittedName>
        <fullName evidence="3">Malic enzyme</fullName>
    </submittedName>
</protein>
<dbReference type="SMART" id="SM01274">
    <property type="entry name" value="malic"/>
    <property type="match status" value="1"/>
</dbReference>
<dbReference type="AlphaFoldDB" id="A0A9P3UHZ2"/>
<dbReference type="OrthoDB" id="5365701at2759"/>
<evidence type="ECO:0000259" key="2">
    <source>
        <dbReference type="SMART" id="SM01274"/>
    </source>
</evidence>
<dbReference type="GO" id="GO:0005829">
    <property type="term" value="C:cytosol"/>
    <property type="evidence" value="ECO:0007669"/>
    <property type="project" value="TreeGrafter"/>
</dbReference>
<feature type="domain" description="Malic enzyme N-terminal" evidence="2">
    <location>
        <begin position="1"/>
        <end position="126"/>
    </location>
</feature>
<dbReference type="Proteomes" id="UP001063166">
    <property type="component" value="Unassembled WGS sequence"/>
</dbReference>
<dbReference type="PANTHER" id="PTHR23406">
    <property type="entry name" value="MALIC ENZYME-RELATED"/>
    <property type="match status" value="1"/>
</dbReference>
<dbReference type="GO" id="GO:0005739">
    <property type="term" value="C:mitochondrion"/>
    <property type="evidence" value="ECO:0007669"/>
    <property type="project" value="TreeGrafter"/>
</dbReference>
<reference evidence="3" key="1">
    <citation type="submission" date="2022-07" db="EMBL/GenBank/DDBJ databases">
        <title>The genome of Lyophyllum shimeji provides insight into the initial evolution of ectomycorrhizal fungal genome.</title>
        <authorList>
            <person name="Kobayashi Y."/>
            <person name="Shibata T."/>
            <person name="Hirakawa H."/>
            <person name="Shigenobu S."/>
            <person name="Nishiyama T."/>
            <person name="Yamada A."/>
            <person name="Hasebe M."/>
            <person name="Kawaguchi M."/>
        </authorList>
    </citation>
    <scope>NUCLEOTIDE SEQUENCE</scope>
    <source>
        <strain evidence="3">AT787</strain>
    </source>
</reference>
<evidence type="ECO:0000256" key="1">
    <source>
        <dbReference type="ARBA" id="ARBA00023027"/>
    </source>
</evidence>
<name>A0A9P3UHZ2_LYOSH</name>
<evidence type="ECO:0000313" key="3">
    <source>
        <dbReference type="EMBL" id="GLB34689.1"/>
    </source>
</evidence>
<dbReference type="InterPro" id="IPR046346">
    <property type="entry name" value="Aminoacid_DH-like_N_sf"/>
</dbReference>
<dbReference type="PANTHER" id="PTHR23406:SF34">
    <property type="entry name" value="NAD-DEPENDENT MALIC ENZYME, MITOCHONDRIAL"/>
    <property type="match status" value="1"/>
</dbReference>
<accession>A0A9P3UHZ2</accession>
<dbReference type="PRINTS" id="PR00072">
    <property type="entry name" value="MALOXRDTASE"/>
</dbReference>
<dbReference type="EMBL" id="BRPK01000002">
    <property type="protein sequence ID" value="GLB34689.1"/>
    <property type="molecule type" value="Genomic_DNA"/>
</dbReference>
<dbReference type="SUPFAM" id="SSF53223">
    <property type="entry name" value="Aminoacid dehydrogenase-like, N-terminal domain"/>
    <property type="match status" value="1"/>
</dbReference>
<comment type="caution">
    <text evidence="3">The sequence shown here is derived from an EMBL/GenBank/DDBJ whole genome shotgun (WGS) entry which is preliminary data.</text>
</comment>
<organism evidence="3 4">
    <name type="scientific">Lyophyllum shimeji</name>
    <name type="common">Hon-shimeji</name>
    <name type="synonym">Tricholoma shimeji</name>
    <dbReference type="NCBI Taxonomy" id="47721"/>
    <lineage>
        <taxon>Eukaryota</taxon>
        <taxon>Fungi</taxon>
        <taxon>Dikarya</taxon>
        <taxon>Basidiomycota</taxon>
        <taxon>Agaricomycotina</taxon>
        <taxon>Agaricomycetes</taxon>
        <taxon>Agaricomycetidae</taxon>
        <taxon>Agaricales</taxon>
        <taxon>Tricholomatineae</taxon>
        <taxon>Lyophyllaceae</taxon>
        <taxon>Lyophyllum</taxon>
    </lineage>
</organism>
<sequence>MEDDFLEQTRDRDIDLVVVTDAEAILGIGDQGVGICTAKAVIIYTSIGGIDPSKILSVTPDVGTDNESLSNDELYLGWQHKRVRVKNTTISIDKFMQLVRKHYPTNLVHFEDFGVANAHRLFIRYSPLDGEYVYDPKGETK</sequence>
<dbReference type="Gene3D" id="3.40.50.10380">
    <property type="entry name" value="Malic enzyme, N-terminal domain"/>
    <property type="match status" value="1"/>
</dbReference>
<dbReference type="InterPro" id="IPR001891">
    <property type="entry name" value="Malic_OxRdtase"/>
</dbReference>
<evidence type="ECO:0000313" key="4">
    <source>
        <dbReference type="Proteomes" id="UP001063166"/>
    </source>
</evidence>
<keyword evidence="4" id="KW-1185">Reference proteome</keyword>
<proteinExistence type="predicted"/>
<dbReference type="GO" id="GO:0004471">
    <property type="term" value="F:malate dehydrogenase (decarboxylating) (NAD+) activity"/>
    <property type="evidence" value="ECO:0007669"/>
    <property type="project" value="TreeGrafter"/>
</dbReference>